<keyword evidence="7" id="KW-0326">Glycosidase</keyword>
<dbReference type="Gene3D" id="3.20.20.80">
    <property type="entry name" value="Glycosidases"/>
    <property type="match status" value="1"/>
</dbReference>
<evidence type="ECO:0000256" key="8">
    <source>
        <dbReference type="RuleBase" id="RU003679"/>
    </source>
</evidence>
<evidence type="ECO:0000256" key="3">
    <source>
        <dbReference type="ARBA" id="ARBA00012756"/>
    </source>
</evidence>
<dbReference type="InterPro" id="IPR031330">
    <property type="entry name" value="Gly_Hdrlase_35_cat"/>
</dbReference>
<comment type="catalytic activity">
    <reaction evidence="1">
        <text>Hydrolysis of terminal non-reducing beta-D-galactose residues in beta-D-galactosides.</text>
        <dbReference type="EC" id="3.2.1.23"/>
    </reaction>
</comment>
<dbReference type="Pfam" id="PF01301">
    <property type="entry name" value="Glyco_hydro_35"/>
    <property type="match status" value="1"/>
</dbReference>
<sequence length="1065" mass="120318">MYYLRLFCILLTSLLVSLFGSRVSHSIDKIHRSDSLVTWDRHSLVINGERVFIQSGEFHPWRLPVVPQWTDILQKFSAAGLNTVSIYGQSQRSLIYFRGLVNPIEGKTDWTTFRSLQPIFDAARSVGLYVIVRPGPYINAGGIPGWVTAIDGPLRTNSTSYAKSWKQYWIELADIVRPNQIDHPNGTVIAIQIENEYLSDHNSWKGQPAGKDGYMQDLSDMLRENGISVPLTFNDAGMELNFVRGQGSVDIYGLDSYPQSFNCSEPDYWKPVVENYAAYQEGLKLDSPLFIPEFQAGAFDPWGGSGYDNCRKLTGPQFESVFNLNNLAANLKMVNYYMVFGGTSWGYLPFPGVYTSYDYGAAISENRDLTEKYDELKRQSLFLRSSPQFYHTVIVGNSSTSERYFEKNLGNQAFVTELRNPNSGAGFYIVRARNSTSKEKTSFQLHILTSKGPKRLPIITLPPRQSKILVTDYSSSLAISSDQNNRPIELLYTTANVLLSAKVGGNELIYLFSNKDGSDWISEENEQLEISRIKIPGIDNGYSTLRASQSDDSNLFIKISEKTGSDGYRSLSWSKRHLSKIDALCTPEAVVIVSDKVAAGRVWNPIIFSGKGGSQRSSILVWGPWLVRTASLEGSYETVLRLNGDFERGTEKEVVMYVGNLGFSRLEWNGIAVKNIMRSSCSGFLSFYYSPELFEPLRGELLDHSLKVGARIDFENFSWTYRNSLPEIQLNFSDVDWLEVKNQETKNPYKKLYGKYYLYACDYGFCNGATIWRGRFNHRCTSTILDQLRFSSNHPTDEDFGFNLTISGGESFVSSVWVNEVFLGNVPENKMIRSKPKVATRVLQFSVGDLNRCQSNVITVVQDNMGMDQTEDGFTQTVSRPRGILGYKFEGQKISEEVFSEIEWKVQGQLGGFHWLSDPERGIMNENGIYGIRSGFHLPSYELRNSSEWVIRSPIKQGQSEPGIGFYHTEFDLKFPRGYDVMMSFEFLKKDEDRYRVEFWVNGWHSGRMIAGLGPQTKFPVHQGILNYSGKKLISLTLWSLESGGSKISGLSIVVDRVLAGGIEI</sequence>
<dbReference type="InterPro" id="IPR008979">
    <property type="entry name" value="Galactose-bd-like_sf"/>
</dbReference>
<gene>
    <name evidence="11" type="ORF">PPACK8108_LOCUS1332</name>
</gene>
<dbReference type="InterPro" id="IPR017853">
    <property type="entry name" value="GH"/>
</dbReference>
<dbReference type="Gene3D" id="2.60.120.260">
    <property type="entry name" value="Galactose-binding domain-like"/>
    <property type="match status" value="2"/>
</dbReference>
<feature type="domain" description="Beta-galactosidase" evidence="10">
    <location>
        <begin position="406"/>
        <end position="555"/>
    </location>
</feature>
<evidence type="ECO:0000256" key="5">
    <source>
        <dbReference type="ARBA" id="ARBA00022801"/>
    </source>
</evidence>
<dbReference type="Gene3D" id="2.102.20.10">
    <property type="entry name" value="Beta-galactosidase, domain 2"/>
    <property type="match status" value="1"/>
</dbReference>
<dbReference type="FunFam" id="3.20.20.80:FF:000040">
    <property type="entry name" value="Beta-galactosidase A"/>
    <property type="match status" value="1"/>
</dbReference>
<dbReference type="EMBL" id="CALTRL010000177">
    <property type="protein sequence ID" value="CAH7666964.1"/>
    <property type="molecule type" value="Genomic_DNA"/>
</dbReference>
<dbReference type="Pfam" id="PF13364">
    <property type="entry name" value="BetaGal_ABD2"/>
    <property type="match status" value="2"/>
</dbReference>
<accession>A0AAV0AGV9</accession>
<dbReference type="InterPro" id="IPR036833">
    <property type="entry name" value="BetaGal_dom3_sf"/>
</dbReference>
<evidence type="ECO:0000256" key="2">
    <source>
        <dbReference type="ARBA" id="ARBA00009809"/>
    </source>
</evidence>
<evidence type="ECO:0000313" key="12">
    <source>
        <dbReference type="Proteomes" id="UP001153365"/>
    </source>
</evidence>
<evidence type="ECO:0000256" key="1">
    <source>
        <dbReference type="ARBA" id="ARBA00001412"/>
    </source>
</evidence>
<dbReference type="SUPFAM" id="SSF117100">
    <property type="entry name" value="Beta-galactosidase LacA, domain 3"/>
    <property type="match status" value="1"/>
</dbReference>
<dbReference type="InterPro" id="IPR018954">
    <property type="entry name" value="Betagal_dom2"/>
</dbReference>
<evidence type="ECO:0000259" key="10">
    <source>
        <dbReference type="SMART" id="SM01029"/>
    </source>
</evidence>
<protein>
    <recommendedName>
        <fullName evidence="3">beta-galactosidase</fullName>
        <ecNumber evidence="3">3.2.1.23</ecNumber>
    </recommendedName>
</protein>
<dbReference type="SUPFAM" id="SSF49785">
    <property type="entry name" value="Galactose-binding domain-like"/>
    <property type="match status" value="2"/>
</dbReference>
<reference evidence="11" key="1">
    <citation type="submission" date="2022-06" db="EMBL/GenBank/DDBJ databases">
        <authorList>
            <consortium name="SYNGENTA / RWTH Aachen University"/>
        </authorList>
    </citation>
    <scope>NUCLEOTIDE SEQUENCE</scope>
</reference>
<dbReference type="SUPFAM" id="SSF51445">
    <property type="entry name" value="(Trans)glycosidases"/>
    <property type="match status" value="1"/>
</dbReference>
<dbReference type="Pfam" id="PF13363">
    <property type="entry name" value="BetaGal_dom3"/>
    <property type="match status" value="1"/>
</dbReference>
<feature type="signal peptide" evidence="9">
    <location>
        <begin position="1"/>
        <end position="26"/>
    </location>
</feature>
<dbReference type="GO" id="GO:0005975">
    <property type="term" value="P:carbohydrate metabolic process"/>
    <property type="evidence" value="ECO:0007669"/>
    <property type="project" value="InterPro"/>
</dbReference>
<keyword evidence="12" id="KW-1185">Reference proteome</keyword>
<dbReference type="Pfam" id="PF10435">
    <property type="entry name" value="BetaGal_dom2"/>
    <property type="match status" value="1"/>
</dbReference>
<dbReference type="PRINTS" id="PR00742">
    <property type="entry name" value="GLHYDRLASE35"/>
</dbReference>
<dbReference type="Gene3D" id="2.60.390.10">
    <property type="entry name" value="Beta-galactosidase, domain 3"/>
    <property type="match status" value="1"/>
</dbReference>
<dbReference type="SMART" id="SM01029">
    <property type="entry name" value="BetaGal_dom2"/>
    <property type="match status" value="1"/>
</dbReference>
<dbReference type="AlphaFoldDB" id="A0AAV0AGV9"/>
<proteinExistence type="inferred from homology"/>
<evidence type="ECO:0000256" key="4">
    <source>
        <dbReference type="ARBA" id="ARBA00022729"/>
    </source>
</evidence>
<name>A0AAV0AGV9_PHAPC</name>
<comment type="caution">
    <text evidence="11">The sequence shown here is derived from an EMBL/GenBank/DDBJ whole genome shotgun (WGS) entry which is preliminary data.</text>
</comment>
<evidence type="ECO:0000256" key="9">
    <source>
        <dbReference type="SAM" id="SignalP"/>
    </source>
</evidence>
<dbReference type="Proteomes" id="UP001153365">
    <property type="component" value="Unassembled WGS sequence"/>
</dbReference>
<dbReference type="PANTHER" id="PTHR23421">
    <property type="entry name" value="BETA-GALACTOSIDASE RELATED"/>
    <property type="match status" value="1"/>
</dbReference>
<evidence type="ECO:0000313" key="11">
    <source>
        <dbReference type="EMBL" id="CAH7666964.1"/>
    </source>
</evidence>
<dbReference type="InterPro" id="IPR025300">
    <property type="entry name" value="BetaGal_jelly_roll_dom"/>
</dbReference>
<dbReference type="InterPro" id="IPR001944">
    <property type="entry name" value="Glycoside_Hdrlase_35"/>
</dbReference>
<dbReference type="EC" id="3.2.1.23" evidence="3"/>
<dbReference type="InterPro" id="IPR037110">
    <property type="entry name" value="Betagal_dom2_sf"/>
</dbReference>
<keyword evidence="6" id="KW-0325">Glycoprotein</keyword>
<dbReference type="GO" id="GO:0004565">
    <property type="term" value="F:beta-galactosidase activity"/>
    <property type="evidence" value="ECO:0007669"/>
    <property type="project" value="UniProtKB-EC"/>
</dbReference>
<evidence type="ECO:0000256" key="7">
    <source>
        <dbReference type="ARBA" id="ARBA00023295"/>
    </source>
</evidence>
<dbReference type="InterPro" id="IPR025972">
    <property type="entry name" value="BetaGal_dom3"/>
</dbReference>
<organism evidence="11 12">
    <name type="scientific">Phakopsora pachyrhizi</name>
    <name type="common">Asian soybean rust disease fungus</name>
    <dbReference type="NCBI Taxonomy" id="170000"/>
    <lineage>
        <taxon>Eukaryota</taxon>
        <taxon>Fungi</taxon>
        <taxon>Dikarya</taxon>
        <taxon>Basidiomycota</taxon>
        <taxon>Pucciniomycotina</taxon>
        <taxon>Pucciniomycetes</taxon>
        <taxon>Pucciniales</taxon>
        <taxon>Phakopsoraceae</taxon>
        <taxon>Phakopsora</taxon>
    </lineage>
</organism>
<keyword evidence="4 9" id="KW-0732">Signal</keyword>
<dbReference type="SUPFAM" id="SSF51011">
    <property type="entry name" value="Glycosyl hydrolase domain"/>
    <property type="match status" value="1"/>
</dbReference>
<feature type="chain" id="PRO_5044021187" description="beta-galactosidase" evidence="9">
    <location>
        <begin position="27"/>
        <end position="1065"/>
    </location>
</feature>
<keyword evidence="5 11" id="KW-0378">Hydrolase</keyword>
<evidence type="ECO:0000256" key="6">
    <source>
        <dbReference type="ARBA" id="ARBA00023180"/>
    </source>
</evidence>
<comment type="similarity">
    <text evidence="2 8">Belongs to the glycosyl hydrolase 35 family.</text>
</comment>